<dbReference type="Proteomes" id="UP000024001">
    <property type="component" value="Unassembled WGS sequence"/>
</dbReference>
<feature type="domain" description="Type VII secretion system protein EssD-like" evidence="1">
    <location>
        <begin position="102"/>
        <end position="176"/>
    </location>
</feature>
<dbReference type="Pfam" id="PF13930">
    <property type="entry name" value="Endonuclea_NS_2"/>
    <property type="match status" value="1"/>
</dbReference>
<evidence type="ECO:0000259" key="1">
    <source>
        <dbReference type="Pfam" id="PF13930"/>
    </source>
</evidence>
<dbReference type="RefSeq" id="WP_036309319.1">
    <property type="nucleotide sequence ID" value="NZ_JFYO01000001.1"/>
</dbReference>
<gene>
    <name evidence="2" type="ORF">BW34_00572</name>
</gene>
<comment type="caution">
    <text evidence="2">The sequence shown here is derived from an EMBL/GenBank/DDBJ whole genome shotgun (WGS) entry which is preliminary data.</text>
</comment>
<accession>A0A031G098</accession>
<reference evidence="2 3" key="1">
    <citation type="submission" date="2014-03" db="EMBL/GenBank/DDBJ databases">
        <title>Draft Genome Sequences of 13 Willow Endophytes.</title>
        <authorList>
            <person name="Gan H.Y."/>
            <person name="Gan H.M."/>
            <person name="Savka M.A."/>
            <person name="Hudson A.O."/>
        </authorList>
    </citation>
    <scope>NUCLEOTIDE SEQUENCE [LARGE SCALE GENOMIC DNA]</scope>
    <source>
        <strain evidence="2 3">RIT293</strain>
    </source>
</reference>
<evidence type="ECO:0000313" key="2">
    <source>
        <dbReference type="EMBL" id="EZP29942.1"/>
    </source>
</evidence>
<keyword evidence="3" id="KW-1185">Reference proteome</keyword>
<organism evidence="2 3">
    <name type="scientific">Microbacterium oleivorans</name>
    <dbReference type="NCBI Taxonomy" id="273677"/>
    <lineage>
        <taxon>Bacteria</taxon>
        <taxon>Bacillati</taxon>
        <taxon>Actinomycetota</taxon>
        <taxon>Actinomycetes</taxon>
        <taxon>Micrococcales</taxon>
        <taxon>Microbacteriaceae</taxon>
        <taxon>Microbacterium</taxon>
    </lineage>
</organism>
<evidence type="ECO:0000313" key="3">
    <source>
        <dbReference type="Proteomes" id="UP000024001"/>
    </source>
</evidence>
<dbReference type="InterPro" id="IPR044927">
    <property type="entry name" value="Endonuclea_NS_2"/>
</dbReference>
<dbReference type="SUPFAM" id="SSF54060">
    <property type="entry name" value="His-Me finger endonucleases"/>
    <property type="match status" value="1"/>
</dbReference>
<sequence length="209" mass="23517">MSALKPVFREARQAVITGAGRMKDKLHQLADNMDGHLDTIVRRVRDEDNFNDAVVTTRNGNAKVTVYDPQTNRPITEYGHIREDFGSSTRGDNATDIGRLGDGGYDGGHLGAHRFFGDTPNPGIVPQIANLNRGAWKTMENEWADWTSKGYQIDYTIDVYPPGATVPDTFEVVYTVTDPVTNRVRYQNTPHFYNQPDQVFDRIPSRDMP</sequence>
<name>A0A031G098_9MICO</name>
<dbReference type="PATRIC" id="fig|273677.3.peg.562"/>
<dbReference type="OrthoDB" id="2664633at2"/>
<dbReference type="InterPro" id="IPR044925">
    <property type="entry name" value="His-Me_finger_sf"/>
</dbReference>
<dbReference type="eggNOG" id="COG1864">
    <property type="taxonomic scope" value="Bacteria"/>
</dbReference>
<dbReference type="EMBL" id="JFYO01000001">
    <property type="protein sequence ID" value="EZP29942.1"/>
    <property type="molecule type" value="Genomic_DNA"/>
</dbReference>
<dbReference type="AlphaFoldDB" id="A0A031G098"/>
<proteinExistence type="predicted"/>
<protein>
    <recommendedName>
        <fullName evidence="1">Type VII secretion system protein EssD-like domain-containing protein</fullName>
    </recommendedName>
</protein>